<evidence type="ECO:0000256" key="2">
    <source>
        <dbReference type="ARBA" id="ARBA00004167"/>
    </source>
</evidence>
<evidence type="ECO:0000256" key="12">
    <source>
        <dbReference type="PIRSR" id="PIRSR602401-1"/>
    </source>
</evidence>
<dbReference type="SUPFAM" id="SSF48264">
    <property type="entry name" value="Cytochrome P450"/>
    <property type="match status" value="1"/>
</dbReference>
<dbReference type="PANTHER" id="PTHR24282">
    <property type="entry name" value="CYTOCHROME P450 FAMILY MEMBER"/>
    <property type="match status" value="1"/>
</dbReference>
<dbReference type="InterPro" id="IPR017972">
    <property type="entry name" value="Cyt_P450_CS"/>
</dbReference>
<keyword evidence="11 14" id="KW-0472">Membrane</keyword>
<dbReference type="PROSITE" id="PS00086">
    <property type="entry name" value="CYTOCHROME_P450"/>
    <property type="match status" value="1"/>
</dbReference>
<evidence type="ECO:0000313" key="15">
    <source>
        <dbReference type="EMBL" id="JAU47834.1"/>
    </source>
</evidence>
<keyword evidence="5 14" id="KW-0812">Transmembrane</keyword>
<dbReference type="InterPro" id="IPR036396">
    <property type="entry name" value="Cyt_P450_sf"/>
</dbReference>
<comment type="cofactor">
    <cofactor evidence="1 12">
        <name>heme</name>
        <dbReference type="ChEBI" id="CHEBI:30413"/>
    </cofactor>
</comment>
<keyword evidence="6 12" id="KW-0479">Metal-binding</keyword>
<evidence type="ECO:0000256" key="11">
    <source>
        <dbReference type="ARBA" id="ARBA00023136"/>
    </source>
</evidence>
<dbReference type="Pfam" id="PF00067">
    <property type="entry name" value="p450"/>
    <property type="match status" value="1"/>
</dbReference>
<evidence type="ECO:0000256" key="5">
    <source>
        <dbReference type="ARBA" id="ARBA00022692"/>
    </source>
</evidence>
<evidence type="ECO:0000256" key="6">
    <source>
        <dbReference type="ARBA" id="ARBA00022723"/>
    </source>
</evidence>
<keyword evidence="7 14" id="KW-1133">Transmembrane helix</keyword>
<dbReference type="FunFam" id="1.10.630.10:FF:000029">
    <property type="entry name" value="Cytochrome P450 734A1"/>
    <property type="match status" value="1"/>
</dbReference>
<dbReference type="PRINTS" id="PR00463">
    <property type="entry name" value="EP450I"/>
</dbReference>
<name>A0A1J3FUS1_NOCCA</name>
<evidence type="ECO:0000256" key="10">
    <source>
        <dbReference type="ARBA" id="ARBA00023033"/>
    </source>
</evidence>
<dbReference type="AlphaFoldDB" id="A0A1J3FUS1"/>
<feature type="binding site" description="axial binding residue" evidence="12">
    <location>
        <position position="465"/>
    </location>
    <ligand>
        <name>heme</name>
        <dbReference type="ChEBI" id="CHEBI:30413"/>
    </ligand>
    <ligandPart>
        <name>Fe</name>
        <dbReference type="ChEBI" id="CHEBI:18248"/>
    </ligandPart>
</feature>
<evidence type="ECO:0000256" key="9">
    <source>
        <dbReference type="ARBA" id="ARBA00023004"/>
    </source>
</evidence>
<comment type="subcellular location">
    <subcellularLocation>
        <location evidence="2">Membrane</location>
        <topology evidence="2">Single-pass membrane protein</topology>
    </subcellularLocation>
</comment>
<dbReference type="GO" id="GO:0020037">
    <property type="term" value="F:heme binding"/>
    <property type="evidence" value="ECO:0007669"/>
    <property type="project" value="InterPro"/>
</dbReference>
<protein>
    <submittedName>
        <fullName evidence="15">Cytochrome P450 72A13</fullName>
    </submittedName>
</protein>
<dbReference type="EMBL" id="GEVK01004998">
    <property type="protein sequence ID" value="JAU47834.1"/>
    <property type="molecule type" value="Transcribed_RNA"/>
</dbReference>
<keyword evidence="4 12" id="KW-0349">Heme</keyword>
<reference evidence="15" key="1">
    <citation type="submission" date="2016-07" db="EMBL/GenBank/DDBJ databases">
        <title>De novo transcriptome assembly of four accessions of the metal hyperaccumulator plant Noccaea caerulescens.</title>
        <authorList>
            <person name="Blande D."/>
            <person name="Halimaa P."/>
            <person name="Tervahauta A.I."/>
            <person name="Aarts M.G."/>
            <person name="Karenlampi S.O."/>
        </authorList>
    </citation>
    <scope>NUCLEOTIDE SEQUENCE</scope>
</reference>
<dbReference type="PRINTS" id="PR00385">
    <property type="entry name" value="P450"/>
</dbReference>
<dbReference type="GO" id="GO:0005506">
    <property type="term" value="F:iron ion binding"/>
    <property type="evidence" value="ECO:0007669"/>
    <property type="project" value="InterPro"/>
</dbReference>
<dbReference type="InterPro" id="IPR001128">
    <property type="entry name" value="Cyt_P450"/>
</dbReference>
<dbReference type="InterPro" id="IPR002401">
    <property type="entry name" value="Cyt_P450_E_grp-I"/>
</dbReference>
<dbReference type="Gene3D" id="1.10.630.10">
    <property type="entry name" value="Cytochrome P450"/>
    <property type="match status" value="1"/>
</dbReference>
<evidence type="ECO:0000256" key="1">
    <source>
        <dbReference type="ARBA" id="ARBA00001971"/>
    </source>
</evidence>
<evidence type="ECO:0000256" key="4">
    <source>
        <dbReference type="ARBA" id="ARBA00022617"/>
    </source>
</evidence>
<organism evidence="15">
    <name type="scientific">Noccaea caerulescens</name>
    <name type="common">Alpine penny-cress</name>
    <name type="synonym">Thlaspi caerulescens</name>
    <dbReference type="NCBI Taxonomy" id="107243"/>
    <lineage>
        <taxon>Eukaryota</taxon>
        <taxon>Viridiplantae</taxon>
        <taxon>Streptophyta</taxon>
        <taxon>Embryophyta</taxon>
        <taxon>Tracheophyta</taxon>
        <taxon>Spermatophyta</taxon>
        <taxon>Magnoliopsida</taxon>
        <taxon>eudicotyledons</taxon>
        <taxon>Gunneridae</taxon>
        <taxon>Pentapetalae</taxon>
        <taxon>rosids</taxon>
        <taxon>malvids</taxon>
        <taxon>Brassicales</taxon>
        <taxon>Brassicaceae</taxon>
        <taxon>Coluteocarpeae</taxon>
        <taxon>Noccaea</taxon>
    </lineage>
</organism>
<dbReference type="GO" id="GO:0016020">
    <property type="term" value="C:membrane"/>
    <property type="evidence" value="ECO:0007669"/>
    <property type="project" value="UniProtKB-SubCell"/>
</dbReference>
<dbReference type="CDD" id="cd20642">
    <property type="entry name" value="CYP72"/>
    <property type="match status" value="1"/>
</dbReference>
<comment type="similarity">
    <text evidence="3 13">Belongs to the cytochrome P450 family.</text>
</comment>
<dbReference type="GO" id="GO:0016705">
    <property type="term" value="F:oxidoreductase activity, acting on paired donors, with incorporation or reduction of molecular oxygen"/>
    <property type="evidence" value="ECO:0007669"/>
    <property type="project" value="InterPro"/>
</dbReference>
<keyword evidence="8 13" id="KW-0560">Oxidoreductase</keyword>
<gene>
    <name evidence="15" type="ORF">LC_TR8880_c10_g1_i1_g.31440</name>
</gene>
<keyword evidence="10 13" id="KW-0503">Monooxygenase</keyword>
<evidence type="ECO:0000256" key="8">
    <source>
        <dbReference type="ARBA" id="ARBA00023002"/>
    </source>
</evidence>
<dbReference type="GO" id="GO:0004497">
    <property type="term" value="F:monooxygenase activity"/>
    <property type="evidence" value="ECO:0007669"/>
    <property type="project" value="UniProtKB-KW"/>
</dbReference>
<evidence type="ECO:0000256" key="14">
    <source>
        <dbReference type="SAM" id="Phobius"/>
    </source>
</evidence>
<dbReference type="InterPro" id="IPR050665">
    <property type="entry name" value="Cytochrome_P450_Monooxygen"/>
</dbReference>
<evidence type="ECO:0000256" key="7">
    <source>
        <dbReference type="ARBA" id="ARBA00022989"/>
    </source>
</evidence>
<proteinExistence type="inferred from homology"/>
<sequence length="517" mass="58553">MIMSDTESAAVAVAAAIVVVTAVAVLIWKGLSLAWLRPKKQEAYLKRQGLSGTPFTFLVGDAKREARMVEQAKSRPISLTDDYTPRVMPLILQTVKDHGKTSYMWIGPTASVIVTKPEHIKEVLNRVNDFPKPPLHPIVELFASGVAVYGGEKWSKHRKIINPSFHLEKLKIMIPAFHESCSEMISKWERLVKEQGSSTEIDVWPYLGNVTSDVISRTAFGSSYEEGKKIFELQEEQGRRVLKALEMAFIPGMRFLPTKNNMRMKQIDREVKSRLKEIIKKRQRAMEAGEAPKNDLLGILLESNSGDHGMSIEDVVEECRLFHFAGQETTAELLVWTMIMLSHHQKWQDQAREEVLRELARNNKPNFDALSRLKIMSMILNEVLRLYPPGILLGRVIEKETKLGEDMTLPGGAQVVIPVLMVHRDPELWGEDAHEFKPERFADGISKATKNQVSFLPFGWGPRFCPAQNFALMEAKMALALILQRFSFELSPSYTHAPHTVLTLHPQFGAPLIFHML</sequence>
<evidence type="ECO:0000256" key="3">
    <source>
        <dbReference type="ARBA" id="ARBA00010617"/>
    </source>
</evidence>
<accession>A0A1J3FUS1</accession>
<dbReference type="PANTHER" id="PTHR24282:SF257">
    <property type="entry name" value="CYTOCHROME P450 MONOOXYGENASE"/>
    <property type="match status" value="1"/>
</dbReference>
<evidence type="ECO:0000256" key="13">
    <source>
        <dbReference type="RuleBase" id="RU000461"/>
    </source>
</evidence>
<keyword evidence="9 12" id="KW-0408">Iron</keyword>
<feature type="transmembrane region" description="Helical" evidence="14">
    <location>
        <begin position="12"/>
        <end position="36"/>
    </location>
</feature>